<dbReference type="InterPro" id="IPR001343">
    <property type="entry name" value="Hemolysn_Ca-bd"/>
</dbReference>
<evidence type="ECO:0000256" key="2">
    <source>
        <dbReference type="ARBA" id="ARBA00022525"/>
    </source>
</evidence>
<dbReference type="InterPro" id="IPR050557">
    <property type="entry name" value="RTX_toxin/Mannuronan_C5-epim"/>
</dbReference>
<keyword evidence="2" id="KW-0964">Secreted</keyword>
<dbReference type="InterPro" id="IPR018511">
    <property type="entry name" value="Hemolysin-typ_Ca-bd_CS"/>
</dbReference>
<dbReference type="PRINTS" id="PR00313">
    <property type="entry name" value="CABNDNGRPT"/>
</dbReference>
<dbReference type="SUPFAM" id="SSF51120">
    <property type="entry name" value="beta-Roll"/>
    <property type="match status" value="3"/>
</dbReference>
<protein>
    <submittedName>
        <fullName evidence="3">Calcium-binding protein</fullName>
    </submittedName>
</protein>
<name>A0ABW3GFM4_9PROT</name>
<dbReference type="EMBL" id="JBHTJW010000002">
    <property type="protein sequence ID" value="MFD0929424.1"/>
    <property type="molecule type" value="Genomic_DNA"/>
</dbReference>
<organism evidence="3 4">
    <name type="scientific">Methylophilus glucosoxydans</name>
    <dbReference type="NCBI Taxonomy" id="752553"/>
    <lineage>
        <taxon>Bacteria</taxon>
        <taxon>Pseudomonadati</taxon>
        <taxon>Pseudomonadota</taxon>
        <taxon>Betaproteobacteria</taxon>
        <taxon>Nitrosomonadales</taxon>
        <taxon>Methylophilaceae</taxon>
        <taxon>Methylophilus</taxon>
    </lineage>
</organism>
<accession>A0ABW3GFM4</accession>
<dbReference type="Proteomes" id="UP001597106">
    <property type="component" value="Unassembled WGS sequence"/>
</dbReference>
<dbReference type="RefSeq" id="WP_379074997.1">
    <property type="nucleotide sequence ID" value="NZ_JBHTJW010000002.1"/>
</dbReference>
<dbReference type="Gene3D" id="2.150.10.10">
    <property type="entry name" value="Serralysin-like metalloprotease, C-terminal"/>
    <property type="match status" value="4"/>
</dbReference>
<gene>
    <name evidence="3" type="ORF">ACFQ1T_06485</name>
</gene>
<keyword evidence="4" id="KW-1185">Reference proteome</keyword>
<evidence type="ECO:0000313" key="3">
    <source>
        <dbReference type="EMBL" id="MFD0929424.1"/>
    </source>
</evidence>
<dbReference type="PROSITE" id="PS00330">
    <property type="entry name" value="HEMOLYSIN_CALCIUM"/>
    <property type="match status" value="5"/>
</dbReference>
<dbReference type="InterPro" id="IPR011049">
    <property type="entry name" value="Serralysin-like_metalloprot_C"/>
</dbReference>
<proteinExistence type="predicted"/>
<sequence>MAIKIFNGTETDYTGTSNPDLIIGNGLDNNIAGDGGGDIILAQAGNDFVDGGAGDDILFGGDGDDILLGGDGDDAIIGGAGDDIIDVGSGDNYADGGDGVDNIYGGDGDDALFGGAGNDVIYGGEGDDVLSGGEGNDYLQGDDSSAGDETVVGNLFLATSYDAMIGGDGNDTFRIGNEEDAEGLIIEGGVSGLDNAGNEARYIELSEADETDEDAGLVAIDTTTGNIVPIEDEDMSLEAETDVRLNIVTRPGSSAISTFATTIAGYNAVDTLEFTKSGEFEGIQFSGIERIELASGVEITLEAEQLEENGESLSLGEINPGYQIHGVAGGPVENVTVELEFEEATFEPASTIVGATPVTYDKAAFEVDDFSVAHLYYNVDVTYDASEGEAGSFTRIDGANEGSDAHEIVLGSEGVDYATMRLGDDTVYGNGGNDLLIGHGGADYLDGGEGNDIFVIGGFGSGVQGTTSKADDGNKEWIATGAKHDVIVGGDGVDTLRITTGIGANTKANGTVVLNNDNFQSMEVVQVGGTVGRLNVENTDLQLLNDHYYFKANGTVSDLSNTLGNNGGTINNVVVDASGLTTNGLRFEGNANQQTFIGTSKADVFVGNGGNDTLTGNGGADTFVFGKVYEQVVTGSSTSVQTYTNTAFNLTGVDTITDFTRGTDKIELHLDQYSQLAGFNSSMLRVNSTGTAQDANDYLIYNTTTKTLSYDADGNGSGAKVDIAVLTGVSTVSVSDFVVV</sequence>
<evidence type="ECO:0000313" key="4">
    <source>
        <dbReference type="Proteomes" id="UP001597106"/>
    </source>
</evidence>
<dbReference type="Pfam" id="PF00353">
    <property type="entry name" value="HemolysinCabind"/>
    <property type="match status" value="6"/>
</dbReference>
<dbReference type="PANTHER" id="PTHR38340">
    <property type="entry name" value="S-LAYER PROTEIN"/>
    <property type="match status" value="1"/>
</dbReference>
<comment type="caution">
    <text evidence="3">The sequence shown here is derived from an EMBL/GenBank/DDBJ whole genome shotgun (WGS) entry which is preliminary data.</text>
</comment>
<reference evidence="4" key="1">
    <citation type="journal article" date="2019" name="Int. J. Syst. Evol. Microbiol.">
        <title>The Global Catalogue of Microorganisms (GCM) 10K type strain sequencing project: providing services to taxonomists for standard genome sequencing and annotation.</title>
        <authorList>
            <consortium name="The Broad Institute Genomics Platform"/>
            <consortium name="The Broad Institute Genome Sequencing Center for Infectious Disease"/>
            <person name="Wu L."/>
            <person name="Ma J."/>
        </authorList>
    </citation>
    <scope>NUCLEOTIDE SEQUENCE [LARGE SCALE GENOMIC DNA]</scope>
    <source>
        <strain evidence="4">CCUG 59685</strain>
    </source>
</reference>
<evidence type="ECO:0000256" key="1">
    <source>
        <dbReference type="ARBA" id="ARBA00004613"/>
    </source>
</evidence>
<comment type="subcellular location">
    <subcellularLocation>
        <location evidence="1">Secreted</location>
    </subcellularLocation>
</comment>
<dbReference type="PANTHER" id="PTHR38340:SF1">
    <property type="entry name" value="S-LAYER PROTEIN"/>
    <property type="match status" value="1"/>
</dbReference>